<dbReference type="AlphaFoldDB" id="A0AAD2FE65"/>
<accession>A0AAD2FE65</accession>
<feature type="compositionally biased region" description="Basic residues" evidence="1">
    <location>
        <begin position="51"/>
        <end position="60"/>
    </location>
</feature>
<evidence type="ECO:0000313" key="2">
    <source>
        <dbReference type="EMBL" id="CAJ1934804.1"/>
    </source>
</evidence>
<keyword evidence="3" id="KW-1185">Reference proteome</keyword>
<feature type="compositionally biased region" description="Basic and acidic residues" evidence="1">
    <location>
        <begin position="38"/>
        <end position="47"/>
    </location>
</feature>
<organism evidence="2 3">
    <name type="scientific">Cylindrotheca closterium</name>
    <dbReference type="NCBI Taxonomy" id="2856"/>
    <lineage>
        <taxon>Eukaryota</taxon>
        <taxon>Sar</taxon>
        <taxon>Stramenopiles</taxon>
        <taxon>Ochrophyta</taxon>
        <taxon>Bacillariophyta</taxon>
        <taxon>Bacillariophyceae</taxon>
        <taxon>Bacillariophycidae</taxon>
        <taxon>Bacillariales</taxon>
        <taxon>Bacillariaceae</taxon>
        <taxon>Cylindrotheca</taxon>
    </lineage>
</organism>
<name>A0AAD2FE65_9STRA</name>
<feature type="region of interest" description="Disordered" evidence="1">
    <location>
        <begin position="1"/>
        <end position="79"/>
    </location>
</feature>
<sequence length="370" mass="41909">MPLGRNFASKRPPSHRQQKTNSPADKSGKHKLNQDQPESDRPREHANKNYGFKKPRRKEWKRPGFPSKGSRPEVLQQSGFLYDLRRRDGDDNQSSSPKIPIASLDASALLDPLSYCRSSAKVAHTHGVTQSISGTDAARRLLRGKKEFITMARTMRSPGLLTGHGVPPELLQHCVDMADALMQDYGQNIVEMSFHNYNDTSNETKHPHILRIRGQDGTNRCSQWPIRTNIDWDYHMSLYVAVMERLVKNLGLVLPSRSDALQSEWGEKKNEERKYDDFTASPLLFPSSNHIPHWNVDILRGGVFKFYDEDGTSTEDIAPVPIVEFSYTDNDSEALGHVLVRLQGRSLPNRAFTAGQSGRRVTLVFDACFR</sequence>
<reference evidence="2" key="1">
    <citation type="submission" date="2023-08" db="EMBL/GenBank/DDBJ databases">
        <authorList>
            <person name="Audoor S."/>
            <person name="Bilcke G."/>
        </authorList>
    </citation>
    <scope>NUCLEOTIDE SEQUENCE</scope>
</reference>
<dbReference type="EMBL" id="CAKOGP040000391">
    <property type="protein sequence ID" value="CAJ1934804.1"/>
    <property type="molecule type" value="Genomic_DNA"/>
</dbReference>
<protein>
    <submittedName>
        <fullName evidence="2">Uncharacterized protein</fullName>
    </submittedName>
</protein>
<comment type="caution">
    <text evidence="2">The sequence shown here is derived from an EMBL/GenBank/DDBJ whole genome shotgun (WGS) entry which is preliminary data.</text>
</comment>
<dbReference type="Proteomes" id="UP001295423">
    <property type="component" value="Unassembled WGS sequence"/>
</dbReference>
<proteinExistence type="predicted"/>
<gene>
    <name evidence="2" type="ORF">CYCCA115_LOCUS4141</name>
</gene>
<evidence type="ECO:0000256" key="1">
    <source>
        <dbReference type="SAM" id="MobiDB-lite"/>
    </source>
</evidence>
<evidence type="ECO:0000313" key="3">
    <source>
        <dbReference type="Proteomes" id="UP001295423"/>
    </source>
</evidence>